<accession>A0ABT8EPM3</accession>
<dbReference type="RefSeq" id="WP_300958809.1">
    <property type="nucleotide sequence ID" value="NZ_JAUHJR010000001.1"/>
</dbReference>
<sequence length="52" mass="5603">MSDNTPEKIENEADEHVPDEPESAETGTVYEGATGEPAVTPNDVTTDEEEQP</sequence>
<evidence type="ECO:0000313" key="2">
    <source>
        <dbReference type="EMBL" id="MDN4159941.1"/>
    </source>
</evidence>
<feature type="region of interest" description="Disordered" evidence="1">
    <location>
        <begin position="1"/>
        <end position="52"/>
    </location>
</feature>
<protein>
    <submittedName>
        <fullName evidence="2">Uncharacterized protein</fullName>
    </submittedName>
</protein>
<comment type="caution">
    <text evidence="2">The sequence shown here is derived from an EMBL/GenBank/DDBJ whole genome shotgun (WGS) entry which is preliminary data.</text>
</comment>
<gene>
    <name evidence="2" type="ORF">QWY29_01135</name>
</gene>
<evidence type="ECO:0000313" key="3">
    <source>
        <dbReference type="Proteomes" id="UP001168537"/>
    </source>
</evidence>
<dbReference type="EMBL" id="JAUHJR010000001">
    <property type="protein sequence ID" value="MDN4159941.1"/>
    <property type="molecule type" value="Genomic_DNA"/>
</dbReference>
<evidence type="ECO:0000256" key="1">
    <source>
        <dbReference type="SAM" id="MobiDB-lite"/>
    </source>
</evidence>
<organism evidence="2 3">
    <name type="scientific">Nocardioides abyssi</name>
    <dbReference type="NCBI Taxonomy" id="3058370"/>
    <lineage>
        <taxon>Bacteria</taxon>
        <taxon>Bacillati</taxon>
        <taxon>Actinomycetota</taxon>
        <taxon>Actinomycetes</taxon>
        <taxon>Propionibacteriales</taxon>
        <taxon>Nocardioidaceae</taxon>
        <taxon>Nocardioides</taxon>
    </lineage>
</organism>
<proteinExistence type="predicted"/>
<name>A0ABT8EPM3_9ACTN</name>
<reference evidence="2" key="1">
    <citation type="submission" date="2023-06" db="EMBL/GenBank/DDBJ databases">
        <title>Draft genome sequence of Nocardioides sp. SOB72.</title>
        <authorList>
            <person name="Zhang G."/>
        </authorList>
    </citation>
    <scope>NUCLEOTIDE SEQUENCE</scope>
    <source>
        <strain evidence="2">SOB72</strain>
    </source>
</reference>
<dbReference type="Proteomes" id="UP001168537">
    <property type="component" value="Unassembled WGS sequence"/>
</dbReference>
<keyword evidence="3" id="KW-1185">Reference proteome</keyword>
<feature type="compositionally biased region" description="Basic and acidic residues" evidence="1">
    <location>
        <begin position="1"/>
        <end position="19"/>
    </location>
</feature>